<dbReference type="EMBL" id="FUYM01000014">
    <property type="protein sequence ID" value="SKC06770.1"/>
    <property type="molecule type" value="Genomic_DNA"/>
</dbReference>
<protein>
    <submittedName>
        <fullName evidence="2">Uncharacterized protein</fullName>
    </submittedName>
</protein>
<name>A0A1T5GEF7_9SPHN</name>
<dbReference type="STRING" id="439228.SAMN06295920_11421"/>
<sequence length="197" mass="20463">MNGFSSGLGLGLGAALMLLSGPAQAADPSPRANAIAAADAAAGLPAAQEPGVPVCATPPESGRKLAGDMELGSEGHSIELQNSGMRDALVKIRHADTGRLAASFFLRQQEALTIEGVPDGRYLIQYAFGPALAADCRSFTRILKANQMPEADELATQVIDDDEHTEVKRSSLSYDISVSESANVKPVAIDAAVFNAE</sequence>
<evidence type="ECO:0000313" key="3">
    <source>
        <dbReference type="Proteomes" id="UP000189818"/>
    </source>
</evidence>
<organism evidence="2 3">
    <name type="scientific">Rhizorhabdus histidinilytica</name>
    <dbReference type="NCBI Taxonomy" id="439228"/>
    <lineage>
        <taxon>Bacteria</taxon>
        <taxon>Pseudomonadati</taxon>
        <taxon>Pseudomonadota</taxon>
        <taxon>Alphaproteobacteria</taxon>
        <taxon>Sphingomonadales</taxon>
        <taxon>Sphingomonadaceae</taxon>
        <taxon>Rhizorhabdus</taxon>
    </lineage>
</organism>
<evidence type="ECO:0000256" key="1">
    <source>
        <dbReference type="SAM" id="SignalP"/>
    </source>
</evidence>
<keyword evidence="1" id="KW-0732">Signal</keyword>
<dbReference type="OrthoDB" id="7319410at2"/>
<dbReference type="RefSeq" id="WP_079650505.1">
    <property type="nucleotide sequence ID" value="NZ_FUYM01000014.1"/>
</dbReference>
<reference evidence="3" key="1">
    <citation type="submission" date="2017-02" db="EMBL/GenBank/DDBJ databases">
        <authorList>
            <person name="Varghese N."/>
            <person name="Submissions S."/>
        </authorList>
    </citation>
    <scope>NUCLEOTIDE SEQUENCE [LARGE SCALE GENOMIC DNA]</scope>
    <source>
        <strain evidence="3">UM2</strain>
    </source>
</reference>
<keyword evidence="3" id="KW-1185">Reference proteome</keyword>
<evidence type="ECO:0000313" key="2">
    <source>
        <dbReference type="EMBL" id="SKC06770.1"/>
    </source>
</evidence>
<proteinExistence type="predicted"/>
<dbReference type="Proteomes" id="UP000189818">
    <property type="component" value="Unassembled WGS sequence"/>
</dbReference>
<feature type="signal peptide" evidence="1">
    <location>
        <begin position="1"/>
        <end position="25"/>
    </location>
</feature>
<dbReference type="AlphaFoldDB" id="A0A1T5GEF7"/>
<feature type="chain" id="PRO_5012052480" evidence="1">
    <location>
        <begin position="26"/>
        <end position="197"/>
    </location>
</feature>
<accession>A0A1T5GEF7</accession>
<gene>
    <name evidence="2" type="ORF">SAMN06295920_11421</name>
</gene>